<protein>
    <submittedName>
        <fullName evidence="2">Uncharacterized protein</fullName>
    </submittedName>
</protein>
<dbReference type="RefSeq" id="WP_104488630.1">
    <property type="nucleotide sequence ID" value="NZ_BMYB01000002.1"/>
</dbReference>
<evidence type="ECO:0000256" key="1">
    <source>
        <dbReference type="SAM" id="MobiDB-lite"/>
    </source>
</evidence>
<keyword evidence="3" id="KW-1185">Reference proteome</keyword>
<comment type="caution">
    <text evidence="2">The sequence shown here is derived from an EMBL/GenBank/DDBJ whole genome shotgun (WGS) entry which is preliminary data.</text>
</comment>
<gene>
    <name evidence="2" type="ORF">UN63_16735</name>
</gene>
<evidence type="ECO:0000313" key="2">
    <source>
        <dbReference type="EMBL" id="PPL14068.1"/>
    </source>
</evidence>
<feature type="compositionally biased region" description="Polar residues" evidence="1">
    <location>
        <begin position="84"/>
        <end position="95"/>
    </location>
</feature>
<dbReference type="AlphaFoldDB" id="A0A2P5THR3"/>
<accession>A0A2P5THR3</accession>
<organism evidence="2 3">
    <name type="scientific">Oceanisphaera arctica</name>
    <dbReference type="NCBI Taxonomy" id="641510"/>
    <lineage>
        <taxon>Bacteria</taxon>
        <taxon>Pseudomonadati</taxon>
        <taxon>Pseudomonadota</taxon>
        <taxon>Gammaproteobacteria</taxon>
        <taxon>Aeromonadales</taxon>
        <taxon>Aeromonadaceae</taxon>
        <taxon>Oceanisphaera</taxon>
    </lineage>
</organism>
<dbReference type="Proteomes" id="UP000242231">
    <property type="component" value="Unassembled WGS sequence"/>
</dbReference>
<feature type="region of interest" description="Disordered" evidence="1">
    <location>
        <begin position="60"/>
        <end position="95"/>
    </location>
</feature>
<name>A0A2P5THR3_9GAMM</name>
<sequence>MIAVESAVGSRLNMLCVISGYNWNNGSNAGPWGVNLNNNRTNSNNNVGFAADSNPHLKHPLPGATGIEGGDFPPQAKPYYAPLSGSNCERQWGAQ</sequence>
<dbReference type="EMBL" id="MPZM01000093">
    <property type="protein sequence ID" value="PPL14068.1"/>
    <property type="molecule type" value="Genomic_DNA"/>
</dbReference>
<evidence type="ECO:0000313" key="3">
    <source>
        <dbReference type="Proteomes" id="UP000242231"/>
    </source>
</evidence>
<proteinExistence type="predicted"/>
<reference evidence="3" key="1">
    <citation type="submission" date="2016-11" db="EMBL/GenBank/DDBJ databases">
        <authorList>
            <person name="Sisinthy S."/>
            <person name="Ara S."/>
            <person name="Gundlapally S.R."/>
        </authorList>
    </citation>
    <scope>NUCLEOTIDE SEQUENCE [LARGE SCALE GENOMIC DNA]</scope>
    <source>
        <strain evidence="3">V1-41</strain>
    </source>
</reference>